<organism evidence="4 5">
    <name type="scientific">Limosilactobacillus alvi</name>
    <dbReference type="NCBI Taxonomy" id="990412"/>
    <lineage>
        <taxon>Bacteria</taxon>
        <taxon>Bacillati</taxon>
        <taxon>Bacillota</taxon>
        <taxon>Bacilli</taxon>
        <taxon>Lactobacillales</taxon>
        <taxon>Lactobacillaceae</taxon>
        <taxon>Limosilactobacillus</taxon>
    </lineage>
</organism>
<dbReference type="Proteomes" id="UP000776629">
    <property type="component" value="Unassembled WGS sequence"/>
</dbReference>
<dbReference type="PANTHER" id="PTHR10434:SF40">
    <property type="entry name" value="1-ACYL-SN-GLYCEROL-3-PHOSPHATE ACYLTRANSFERASE"/>
    <property type="match status" value="1"/>
</dbReference>
<dbReference type="InterPro" id="IPR002123">
    <property type="entry name" value="Plipid/glycerol_acylTrfase"/>
</dbReference>
<evidence type="ECO:0000313" key="4">
    <source>
        <dbReference type="EMBL" id="MBM6753961.1"/>
    </source>
</evidence>
<keyword evidence="5" id="KW-1185">Reference proteome</keyword>
<name>A0ABS2ENK9_9LACO</name>
<keyword evidence="2 4" id="KW-0012">Acyltransferase</keyword>
<sequence length="212" mass="24007">MLYSFLVHVVGPFLNLINGRPIVVGKENLPKGNYILVAPHRSWMDPVLLALAIYPKKFAFMAKEEIFQSKFANYFLRKLNAFPVNRVHPGPSAVKTPVRILKQTDLATIIFPSGSRYSSKLKGGALVIAKLAGVPLVPAVYQGPLKFKQLFRREKRKIAIGKPITIDRKMKLSEENMAQISQQMQSAFDSLDQQLDPNYHYQMPEKPADDHF</sequence>
<feature type="domain" description="Phospholipid/glycerol acyltransferase" evidence="3">
    <location>
        <begin position="34"/>
        <end position="144"/>
    </location>
</feature>
<evidence type="ECO:0000256" key="1">
    <source>
        <dbReference type="ARBA" id="ARBA00022679"/>
    </source>
</evidence>
<proteinExistence type="predicted"/>
<accession>A0ABS2ENK9</accession>
<protein>
    <submittedName>
        <fullName evidence="4">1-acyl-sn-glycerol-3-phosphate acyltransferase</fullName>
    </submittedName>
</protein>
<dbReference type="SUPFAM" id="SSF69593">
    <property type="entry name" value="Glycerol-3-phosphate (1)-acyltransferase"/>
    <property type="match status" value="1"/>
</dbReference>
<keyword evidence="1" id="KW-0808">Transferase</keyword>
<evidence type="ECO:0000313" key="5">
    <source>
        <dbReference type="Proteomes" id="UP000776629"/>
    </source>
</evidence>
<dbReference type="EMBL" id="JACJJQ010000014">
    <property type="protein sequence ID" value="MBM6753961.1"/>
    <property type="molecule type" value="Genomic_DNA"/>
</dbReference>
<dbReference type="CDD" id="cd07989">
    <property type="entry name" value="LPLAT_AGPAT-like"/>
    <property type="match status" value="1"/>
</dbReference>
<evidence type="ECO:0000256" key="2">
    <source>
        <dbReference type="ARBA" id="ARBA00023315"/>
    </source>
</evidence>
<dbReference type="PANTHER" id="PTHR10434">
    <property type="entry name" value="1-ACYL-SN-GLYCEROL-3-PHOSPHATE ACYLTRANSFERASE"/>
    <property type="match status" value="1"/>
</dbReference>
<gene>
    <name evidence="4" type="ORF">H5993_04195</name>
</gene>
<dbReference type="RefSeq" id="WP_204776347.1">
    <property type="nucleotide sequence ID" value="NZ_JACJJQ010000014.1"/>
</dbReference>
<comment type="caution">
    <text evidence="4">The sequence shown here is derived from an EMBL/GenBank/DDBJ whole genome shotgun (WGS) entry which is preliminary data.</text>
</comment>
<dbReference type="GO" id="GO:0016746">
    <property type="term" value="F:acyltransferase activity"/>
    <property type="evidence" value="ECO:0007669"/>
    <property type="project" value="UniProtKB-KW"/>
</dbReference>
<reference evidence="4 5" key="1">
    <citation type="journal article" date="2021" name="Sci. Rep.">
        <title>The distribution of antibiotic resistance genes in chicken gut microbiota commensals.</title>
        <authorList>
            <person name="Juricova H."/>
            <person name="Matiasovicova J."/>
            <person name="Kubasova T."/>
            <person name="Cejkova D."/>
            <person name="Rychlik I."/>
        </authorList>
    </citation>
    <scope>NUCLEOTIDE SEQUENCE [LARGE SCALE GENOMIC DNA]</scope>
    <source>
        <strain evidence="4 5">An810</strain>
    </source>
</reference>
<dbReference type="Pfam" id="PF01553">
    <property type="entry name" value="Acyltransferase"/>
    <property type="match status" value="1"/>
</dbReference>
<evidence type="ECO:0000259" key="3">
    <source>
        <dbReference type="SMART" id="SM00563"/>
    </source>
</evidence>
<dbReference type="SMART" id="SM00563">
    <property type="entry name" value="PlsC"/>
    <property type="match status" value="1"/>
</dbReference>